<sequence>MRRLKLLALLAALSALPASATMLYRDKLTCPYDGTQFVETWATIMPYDGYMHGEPFPGLFWRTAVCPTNGFPIFKDSFSDEELERLRPAIFSPEFQTMRKADAYSYKVLWLAERLGTVDRAKKIDYLFKAIWESDHSNPRFPAYTAMLLPLLEEDRQQRVAGGQIAIEREDLYHGDLLRLMGRHDEARSHFTELQPALSVTKWPQWMSEFIDVELKLIDAGDTAPRRESEVLPSRKK</sequence>
<accession>A0ABW5DRN9</accession>
<name>A0ABW5DRN9_9PROT</name>
<dbReference type="RefSeq" id="WP_379876843.1">
    <property type="nucleotide sequence ID" value="NZ_JBHUIP010000012.1"/>
</dbReference>
<comment type="caution">
    <text evidence="2">The sequence shown here is derived from an EMBL/GenBank/DDBJ whole genome shotgun (WGS) entry which is preliminary data.</text>
</comment>
<dbReference type="EMBL" id="JBHUIP010000012">
    <property type="protein sequence ID" value="MFD2263798.1"/>
    <property type="molecule type" value="Genomic_DNA"/>
</dbReference>
<protein>
    <submittedName>
        <fullName evidence="2">Uncharacterized protein</fullName>
    </submittedName>
</protein>
<keyword evidence="1" id="KW-0732">Signal</keyword>
<keyword evidence="3" id="KW-1185">Reference proteome</keyword>
<evidence type="ECO:0000313" key="3">
    <source>
        <dbReference type="Proteomes" id="UP001597295"/>
    </source>
</evidence>
<evidence type="ECO:0000256" key="1">
    <source>
        <dbReference type="SAM" id="SignalP"/>
    </source>
</evidence>
<feature type="chain" id="PRO_5046637025" evidence="1">
    <location>
        <begin position="21"/>
        <end position="237"/>
    </location>
</feature>
<feature type="signal peptide" evidence="1">
    <location>
        <begin position="1"/>
        <end position="20"/>
    </location>
</feature>
<organism evidence="2 3">
    <name type="scientific">Lacibacterium aquatile</name>
    <dbReference type="NCBI Taxonomy" id="1168082"/>
    <lineage>
        <taxon>Bacteria</taxon>
        <taxon>Pseudomonadati</taxon>
        <taxon>Pseudomonadota</taxon>
        <taxon>Alphaproteobacteria</taxon>
        <taxon>Rhodospirillales</taxon>
        <taxon>Rhodospirillaceae</taxon>
    </lineage>
</organism>
<reference evidence="3" key="1">
    <citation type="journal article" date="2019" name="Int. J. Syst. Evol. Microbiol.">
        <title>The Global Catalogue of Microorganisms (GCM) 10K type strain sequencing project: providing services to taxonomists for standard genome sequencing and annotation.</title>
        <authorList>
            <consortium name="The Broad Institute Genomics Platform"/>
            <consortium name="The Broad Institute Genome Sequencing Center for Infectious Disease"/>
            <person name="Wu L."/>
            <person name="Ma J."/>
        </authorList>
    </citation>
    <scope>NUCLEOTIDE SEQUENCE [LARGE SCALE GENOMIC DNA]</scope>
    <source>
        <strain evidence="3">CGMCC 1.19062</strain>
    </source>
</reference>
<dbReference type="Proteomes" id="UP001597295">
    <property type="component" value="Unassembled WGS sequence"/>
</dbReference>
<evidence type="ECO:0000313" key="2">
    <source>
        <dbReference type="EMBL" id="MFD2263798.1"/>
    </source>
</evidence>
<proteinExistence type="predicted"/>
<gene>
    <name evidence="2" type="ORF">ACFSM5_12930</name>
</gene>